<feature type="domain" description="C2H2-type" evidence="6">
    <location>
        <begin position="312"/>
        <end position="339"/>
    </location>
</feature>
<evidence type="ECO:0000256" key="2">
    <source>
        <dbReference type="ARBA" id="ARBA00022737"/>
    </source>
</evidence>
<protein>
    <recommendedName>
        <fullName evidence="6">C2H2-type domain-containing protein</fullName>
    </recommendedName>
</protein>
<dbReference type="SUPFAM" id="SSF57667">
    <property type="entry name" value="beta-beta-alpha zinc fingers"/>
    <property type="match status" value="2"/>
</dbReference>
<dbReference type="Pfam" id="PF00096">
    <property type="entry name" value="zf-C2H2"/>
    <property type="match status" value="1"/>
</dbReference>
<dbReference type="InterPro" id="IPR012934">
    <property type="entry name" value="Znf_AD"/>
</dbReference>
<keyword evidence="3 5" id="KW-0863">Zinc-finger</keyword>
<accession>A0ABQ9J5A9</accession>
<dbReference type="EMBL" id="JAPWTJ010001199">
    <property type="protein sequence ID" value="KAJ8973309.1"/>
    <property type="molecule type" value="Genomic_DNA"/>
</dbReference>
<evidence type="ECO:0000256" key="4">
    <source>
        <dbReference type="ARBA" id="ARBA00022833"/>
    </source>
</evidence>
<organism evidence="7 8">
    <name type="scientific">Molorchus minor</name>
    <dbReference type="NCBI Taxonomy" id="1323400"/>
    <lineage>
        <taxon>Eukaryota</taxon>
        <taxon>Metazoa</taxon>
        <taxon>Ecdysozoa</taxon>
        <taxon>Arthropoda</taxon>
        <taxon>Hexapoda</taxon>
        <taxon>Insecta</taxon>
        <taxon>Pterygota</taxon>
        <taxon>Neoptera</taxon>
        <taxon>Endopterygota</taxon>
        <taxon>Coleoptera</taxon>
        <taxon>Polyphaga</taxon>
        <taxon>Cucujiformia</taxon>
        <taxon>Chrysomeloidea</taxon>
        <taxon>Cerambycidae</taxon>
        <taxon>Lamiinae</taxon>
        <taxon>Monochamini</taxon>
        <taxon>Molorchus</taxon>
    </lineage>
</organism>
<proteinExistence type="predicted"/>
<evidence type="ECO:0000256" key="3">
    <source>
        <dbReference type="ARBA" id="ARBA00022771"/>
    </source>
</evidence>
<keyword evidence="4" id="KW-0862">Zinc</keyword>
<evidence type="ECO:0000256" key="1">
    <source>
        <dbReference type="ARBA" id="ARBA00022723"/>
    </source>
</evidence>
<dbReference type="InterPro" id="IPR036236">
    <property type="entry name" value="Znf_C2H2_sf"/>
</dbReference>
<evidence type="ECO:0000259" key="6">
    <source>
        <dbReference type="PROSITE" id="PS50157"/>
    </source>
</evidence>
<keyword evidence="8" id="KW-1185">Reference proteome</keyword>
<dbReference type="PROSITE" id="PS50157">
    <property type="entry name" value="ZINC_FINGER_C2H2_2"/>
    <property type="match status" value="3"/>
</dbReference>
<dbReference type="SMART" id="SM00355">
    <property type="entry name" value="ZnF_C2H2"/>
    <property type="match status" value="7"/>
</dbReference>
<dbReference type="Proteomes" id="UP001162164">
    <property type="component" value="Unassembled WGS sequence"/>
</dbReference>
<dbReference type="PANTHER" id="PTHR24379:SF121">
    <property type="entry name" value="C2H2-TYPE DOMAIN-CONTAINING PROTEIN"/>
    <property type="match status" value="1"/>
</dbReference>
<dbReference type="SMART" id="SM00868">
    <property type="entry name" value="zf-AD"/>
    <property type="match status" value="2"/>
</dbReference>
<feature type="domain" description="C2H2-type" evidence="6">
    <location>
        <begin position="256"/>
        <end position="283"/>
    </location>
</feature>
<reference evidence="7" key="1">
    <citation type="journal article" date="2023" name="Insect Mol. Biol.">
        <title>Genome sequencing provides insights into the evolution of gene families encoding plant cell wall-degrading enzymes in longhorned beetles.</title>
        <authorList>
            <person name="Shin N.R."/>
            <person name="Okamura Y."/>
            <person name="Kirsch R."/>
            <person name="Pauchet Y."/>
        </authorList>
    </citation>
    <scope>NUCLEOTIDE SEQUENCE</scope>
    <source>
        <strain evidence="7">MMC_N1</strain>
    </source>
</reference>
<evidence type="ECO:0000256" key="5">
    <source>
        <dbReference type="PROSITE-ProRule" id="PRU00042"/>
    </source>
</evidence>
<feature type="domain" description="C2H2-type" evidence="6">
    <location>
        <begin position="285"/>
        <end position="307"/>
    </location>
</feature>
<keyword evidence="2" id="KW-0677">Repeat</keyword>
<sequence>MGKFCKICTKQISDGNYEKTNKLTVEIFDSLLLKPHLDIKKKPIICKPCMVLLQKSFDFKCMCLYTEDIIVPLVKYVAAIDMKEVYLKKNTTAKIGDISGRQKICRLCVRVGEKKSFFPLNKNDKKTRIVIDSLETYLAEVHLNAIKEPVICTTCLNTLKEFSKFMDNYSELANKRASLNEKESTADARETSLETEAEIDMITDTDESITNVEAQENEVQNNLKEDKVHSNPEKVATKRRRKRGKYNMKPKQIIHYECDSCPYATINKYHFTRHQKTHTRKNKSYKCDDCPYKTHDNACLDRHKKTHESVMYECENCSFKTKRDDTFRKHKRCHENPSQVKLYKCTRCDFETFHKNVRDYHQLNHENSADIEMKKCYFCDFQSRHRSSLREHLRTHREVDDSDKIKCSECDYLAKDKHRLRKHMLTHMDPSNMKVFKCTVCAYQSKYKYGLKKHMVIHQDPANTVMYHCDICPYKTIRKEQLP</sequence>
<evidence type="ECO:0000313" key="7">
    <source>
        <dbReference type="EMBL" id="KAJ8973309.1"/>
    </source>
</evidence>
<dbReference type="Gene3D" id="3.40.1800.20">
    <property type="match status" value="1"/>
</dbReference>
<name>A0ABQ9J5A9_9CUCU</name>
<keyword evidence="1" id="KW-0479">Metal-binding</keyword>
<gene>
    <name evidence="7" type="ORF">NQ317_019180</name>
</gene>
<dbReference type="InterPro" id="IPR013087">
    <property type="entry name" value="Znf_C2H2_type"/>
</dbReference>
<dbReference type="Gene3D" id="3.30.160.60">
    <property type="entry name" value="Classic Zinc Finger"/>
    <property type="match status" value="4"/>
</dbReference>
<comment type="caution">
    <text evidence="7">The sequence shown here is derived from an EMBL/GenBank/DDBJ whole genome shotgun (WGS) entry which is preliminary data.</text>
</comment>
<evidence type="ECO:0000313" key="8">
    <source>
        <dbReference type="Proteomes" id="UP001162164"/>
    </source>
</evidence>
<dbReference type="PANTHER" id="PTHR24379">
    <property type="entry name" value="KRAB AND ZINC FINGER DOMAIN-CONTAINING"/>
    <property type="match status" value="1"/>
</dbReference>